<gene>
    <name evidence="1" type="ORF">GCM10023188_26480</name>
</gene>
<evidence type="ECO:0008006" key="3">
    <source>
        <dbReference type="Google" id="ProtNLM"/>
    </source>
</evidence>
<organism evidence="1 2">
    <name type="scientific">Pontibacter saemangeumensis</name>
    <dbReference type="NCBI Taxonomy" id="1084525"/>
    <lineage>
        <taxon>Bacteria</taxon>
        <taxon>Pseudomonadati</taxon>
        <taxon>Bacteroidota</taxon>
        <taxon>Cytophagia</taxon>
        <taxon>Cytophagales</taxon>
        <taxon>Hymenobacteraceae</taxon>
        <taxon>Pontibacter</taxon>
    </lineage>
</organism>
<accession>A0ABP8LSB9</accession>
<dbReference type="Proteomes" id="UP001500552">
    <property type="component" value="Unassembled WGS sequence"/>
</dbReference>
<protein>
    <recommendedName>
        <fullName evidence="3">DUF4468 domain-containing protein</fullName>
    </recommendedName>
</protein>
<dbReference type="EMBL" id="BAABHC010000014">
    <property type="protein sequence ID" value="GAA4434944.1"/>
    <property type="molecule type" value="Genomic_DNA"/>
</dbReference>
<keyword evidence="2" id="KW-1185">Reference proteome</keyword>
<proteinExistence type="predicted"/>
<name>A0ABP8LSB9_9BACT</name>
<evidence type="ECO:0000313" key="2">
    <source>
        <dbReference type="Proteomes" id="UP001500552"/>
    </source>
</evidence>
<reference evidence="2" key="1">
    <citation type="journal article" date="2019" name="Int. J. Syst. Evol. Microbiol.">
        <title>The Global Catalogue of Microorganisms (GCM) 10K type strain sequencing project: providing services to taxonomists for standard genome sequencing and annotation.</title>
        <authorList>
            <consortium name="The Broad Institute Genomics Platform"/>
            <consortium name="The Broad Institute Genome Sequencing Center for Infectious Disease"/>
            <person name="Wu L."/>
            <person name="Ma J."/>
        </authorList>
    </citation>
    <scope>NUCLEOTIDE SEQUENCE [LARGE SCALE GENOMIC DNA]</scope>
    <source>
        <strain evidence="2">JCM 17926</strain>
    </source>
</reference>
<sequence>MLALLLTATTATAQENFDYITASSGTEGETGAAPFASNARESRAVLQAIRPVTVTYKDAPWFLLVVDIPDEKQVVHFTQGQLEAIRAIVDAKDGKTHYLEVTNFFEVYTGRGNTVIDHYFENSVRFAISKKHWYRNNALFIVSSLVVDDQHVIRFQMPFANEARICKHLKAAHNLEKEYYEAGPAEFLRLFNASTVPEEMRASAE</sequence>
<evidence type="ECO:0000313" key="1">
    <source>
        <dbReference type="EMBL" id="GAA4434944.1"/>
    </source>
</evidence>
<comment type="caution">
    <text evidence="1">The sequence shown here is derived from an EMBL/GenBank/DDBJ whole genome shotgun (WGS) entry which is preliminary data.</text>
</comment>